<evidence type="ECO:0000313" key="2">
    <source>
        <dbReference type="EMBL" id="QGU85787.1"/>
    </source>
</evidence>
<dbReference type="InterPro" id="IPR024487">
    <property type="entry name" value="CBP_BcsR"/>
</dbReference>
<protein>
    <submittedName>
        <fullName evidence="2">Uncharacterized protein</fullName>
    </submittedName>
</protein>
<dbReference type="EMBL" id="CP046509">
    <property type="protein sequence ID" value="QGU85787.1"/>
    <property type="molecule type" value="Genomic_DNA"/>
</dbReference>
<evidence type="ECO:0000313" key="4">
    <source>
        <dbReference type="Proteomes" id="UP000480164"/>
    </source>
</evidence>
<proteinExistence type="predicted"/>
<name>A0A6I6E7N2_9GAMM</name>
<dbReference type="Proteomes" id="UP000480164">
    <property type="component" value="Unassembled WGS sequence"/>
</dbReference>
<keyword evidence="4" id="KW-1185">Reference proteome</keyword>
<evidence type="ECO:0000313" key="1">
    <source>
        <dbReference type="EMBL" id="MTD28095.1"/>
    </source>
</evidence>
<dbReference type="EMBL" id="WLZX01000005">
    <property type="protein sequence ID" value="MTD28095.1"/>
    <property type="molecule type" value="Genomic_DNA"/>
</dbReference>
<dbReference type="AlphaFoldDB" id="A0A6I6E7N2"/>
<evidence type="ECO:0000313" key="3">
    <source>
        <dbReference type="Proteomes" id="UP000424752"/>
    </source>
</evidence>
<dbReference type="Proteomes" id="UP000424752">
    <property type="component" value="Chromosome"/>
</dbReference>
<organism evidence="2 3">
    <name type="scientific">Erwinia sorbitola</name>
    <dbReference type="NCBI Taxonomy" id="2681984"/>
    <lineage>
        <taxon>Bacteria</taxon>
        <taxon>Pseudomonadati</taxon>
        <taxon>Pseudomonadota</taxon>
        <taxon>Gammaproteobacteria</taxon>
        <taxon>Enterobacterales</taxon>
        <taxon>Erwiniaceae</taxon>
        <taxon>Erwinia</taxon>
    </lineage>
</organism>
<sequence>MTSDSPRLFLQSGRESSDDIRALSEAFSWTTLRYTGLARQERQAAVTARWQGDLAILPQPLVPCASFN</sequence>
<dbReference type="Pfam" id="PF10945">
    <property type="entry name" value="CBP_BcsR"/>
    <property type="match status" value="1"/>
</dbReference>
<gene>
    <name evidence="1" type="ORF">GK011_14220</name>
    <name evidence="2" type="ORF">GN242_00490</name>
</gene>
<reference evidence="1 4" key="1">
    <citation type="submission" date="2019-11" db="EMBL/GenBank/DDBJ databases">
        <title>Erwinia sp. nov., isolated from feces of birds in Tibet plateau of China.</title>
        <authorList>
            <person name="Ge Y."/>
        </authorList>
    </citation>
    <scope>NUCLEOTIDE SEQUENCE [LARGE SCALE GENOMIC DNA]</scope>
    <source>
        <strain evidence="1 4">J316</strain>
    </source>
</reference>
<accession>A0A6L6GRS5</accession>
<reference evidence="2 3" key="2">
    <citation type="submission" date="2019-12" db="EMBL/GenBank/DDBJ databases">
        <title>Erwinia sp. nov., isolated from droppings of birds in the Qinghai-Tiebt plateau of China.</title>
        <authorList>
            <person name="Ge Y."/>
        </authorList>
    </citation>
    <scope>NUCLEOTIDE SEQUENCE [LARGE SCALE GENOMIC DNA]</scope>
    <source>
        <strain evidence="2 3">J780</strain>
    </source>
</reference>
<dbReference type="KEGG" id="erwi:GN242_00490"/>
<dbReference type="RefSeq" id="WP_154753349.1">
    <property type="nucleotide sequence ID" value="NZ_CP046509.1"/>
</dbReference>
<accession>A0A6I6E7N2</accession>